<dbReference type="GO" id="GO:0004497">
    <property type="term" value="F:monooxygenase activity"/>
    <property type="evidence" value="ECO:0007669"/>
    <property type="project" value="UniProtKB-KW"/>
</dbReference>
<reference evidence="6 7" key="1">
    <citation type="submission" date="2021-11" db="EMBL/GenBank/DDBJ databases">
        <title>Black yeast isolated from Biological Soil Crust.</title>
        <authorList>
            <person name="Kurbessoian T."/>
        </authorList>
    </citation>
    <scope>NUCLEOTIDE SEQUENCE [LARGE SCALE GENOMIC DNA]</scope>
    <source>
        <strain evidence="6 7">CCFEE 5522</strain>
    </source>
</reference>
<keyword evidence="4" id="KW-0503">Monooxygenase</keyword>
<dbReference type="Gene3D" id="3.50.50.60">
    <property type="entry name" value="FAD/NAD(P)-binding domain"/>
    <property type="match status" value="1"/>
</dbReference>
<dbReference type="PANTHER" id="PTHR46972">
    <property type="entry name" value="MONOOXYGENASE ASQM-RELATED"/>
    <property type="match status" value="1"/>
</dbReference>
<accession>A0AAV9JMX4</accession>
<dbReference type="PRINTS" id="PR00420">
    <property type="entry name" value="RNGMNOXGNASE"/>
</dbReference>
<dbReference type="InterPro" id="IPR002938">
    <property type="entry name" value="FAD-bd"/>
</dbReference>
<evidence type="ECO:0000256" key="4">
    <source>
        <dbReference type="ARBA" id="ARBA00023033"/>
    </source>
</evidence>
<gene>
    <name evidence="6" type="ORF">LTR36_001632</name>
</gene>
<dbReference type="AlphaFoldDB" id="A0AAV9JMX4"/>
<dbReference type="Proteomes" id="UP001324427">
    <property type="component" value="Unassembled WGS sequence"/>
</dbReference>
<sequence>MGYKIGIVGAGPAGCMLARLLQQSDQGISVSIFEGEGSLDFRSQGGTLDLHVKTGQAALKAAGLSDEFKRYARYDGEAMKLADKKLLCYVQTGGGKPGSATGRPEIDRPQLREMLYNSIPEGTVRWNKKLTQIDDDLTLHFADGTAEGGFNLIVGADGAWSRVRNLLTDIKPFFSGIGGHTFRIPNAQENTPELYALANRGSLFSWSDGKSIMVQYMSDGSLNAGTWSVRKADWTKTCGYDIHDAKAVKAACLEDFADWDPRLVAFTQEAEDEVTPRDLYMLPIGTKWDHVPGVTVIGDAAHVMTPFAGEGVNLAFEDCLKLSSAILTAAAASAGSQASAPTAPSQRPAQASNPAADQQLDLKIRDFEQDMFERARKTGQMTYDMMQLMYMTPGAPRTSMERYLIRAVEDELGSTLLKWMLTPLVYLWFFVFKLIW</sequence>
<keyword evidence="7" id="KW-1185">Reference proteome</keyword>
<evidence type="ECO:0000259" key="5">
    <source>
        <dbReference type="Pfam" id="PF01494"/>
    </source>
</evidence>
<organism evidence="6 7">
    <name type="scientific">Oleoguttula mirabilis</name>
    <dbReference type="NCBI Taxonomy" id="1507867"/>
    <lineage>
        <taxon>Eukaryota</taxon>
        <taxon>Fungi</taxon>
        <taxon>Dikarya</taxon>
        <taxon>Ascomycota</taxon>
        <taxon>Pezizomycotina</taxon>
        <taxon>Dothideomycetes</taxon>
        <taxon>Dothideomycetidae</taxon>
        <taxon>Mycosphaerellales</taxon>
        <taxon>Teratosphaeriaceae</taxon>
        <taxon>Oleoguttula</taxon>
    </lineage>
</organism>
<evidence type="ECO:0000313" key="6">
    <source>
        <dbReference type="EMBL" id="KAK4546900.1"/>
    </source>
</evidence>
<protein>
    <recommendedName>
        <fullName evidence="5">FAD-binding domain-containing protein</fullName>
    </recommendedName>
</protein>
<dbReference type="InterPro" id="IPR036188">
    <property type="entry name" value="FAD/NAD-bd_sf"/>
</dbReference>
<dbReference type="GO" id="GO:0071949">
    <property type="term" value="F:FAD binding"/>
    <property type="evidence" value="ECO:0007669"/>
    <property type="project" value="InterPro"/>
</dbReference>
<feature type="domain" description="FAD-binding" evidence="5">
    <location>
        <begin position="294"/>
        <end position="335"/>
    </location>
</feature>
<name>A0AAV9JMX4_9PEZI</name>
<evidence type="ECO:0000313" key="7">
    <source>
        <dbReference type="Proteomes" id="UP001324427"/>
    </source>
</evidence>
<evidence type="ECO:0000256" key="3">
    <source>
        <dbReference type="ARBA" id="ARBA00023002"/>
    </source>
</evidence>
<dbReference type="SUPFAM" id="SSF51905">
    <property type="entry name" value="FAD/NAD(P)-binding domain"/>
    <property type="match status" value="1"/>
</dbReference>
<comment type="caution">
    <text evidence="6">The sequence shown here is derived from an EMBL/GenBank/DDBJ whole genome shotgun (WGS) entry which is preliminary data.</text>
</comment>
<feature type="domain" description="FAD-binding" evidence="5">
    <location>
        <begin position="4"/>
        <end position="167"/>
    </location>
</feature>
<keyword evidence="3" id="KW-0560">Oxidoreductase</keyword>
<dbReference type="EMBL" id="JAVFHQ010000013">
    <property type="protein sequence ID" value="KAK4546900.1"/>
    <property type="molecule type" value="Genomic_DNA"/>
</dbReference>
<dbReference type="PANTHER" id="PTHR46972:SF1">
    <property type="entry name" value="FAD DEPENDENT OXIDOREDUCTASE DOMAIN-CONTAINING PROTEIN"/>
    <property type="match status" value="1"/>
</dbReference>
<keyword evidence="2" id="KW-0274">FAD</keyword>
<evidence type="ECO:0000256" key="1">
    <source>
        <dbReference type="ARBA" id="ARBA00022630"/>
    </source>
</evidence>
<keyword evidence="1" id="KW-0285">Flavoprotein</keyword>
<evidence type="ECO:0000256" key="2">
    <source>
        <dbReference type="ARBA" id="ARBA00022827"/>
    </source>
</evidence>
<dbReference type="Pfam" id="PF01494">
    <property type="entry name" value="FAD_binding_3"/>
    <property type="match status" value="2"/>
</dbReference>
<proteinExistence type="predicted"/>